<dbReference type="EMBL" id="BK015344">
    <property type="protein sequence ID" value="DAE02287.1"/>
    <property type="molecule type" value="Genomic_DNA"/>
</dbReference>
<organism evidence="2">
    <name type="scientific">Herelleviridae sp. cttEB8</name>
    <dbReference type="NCBI Taxonomy" id="2825832"/>
    <lineage>
        <taxon>Viruses</taxon>
        <taxon>Duplodnaviria</taxon>
        <taxon>Heunggongvirae</taxon>
        <taxon>Uroviricota</taxon>
        <taxon>Caudoviricetes</taxon>
        <taxon>Herelleviridae</taxon>
    </lineage>
</organism>
<sequence length="151" mass="18338">MKIIYNSKLARLLLLNFKAILIMLWLLCKKGPEYYSEKFIKHEETHSFQWKCCMFLGVFIWLAFSLIFDTLWLLLLIPFTFYIWYCIEYVIRFIIGVVKTPPIMKFGFKKWLKGFQEIGHESYRKIVFEQEANAVEDGIVNYEFLSFFKYY</sequence>
<name>A0A8S5P584_9CAUD</name>
<keyword evidence="1" id="KW-0472">Membrane</keyword>
<evidence type="ECO:0000256" key="1">
    <source>
        <dbReference type="SAM" id="Phobius"/>
    </source>
</evidence>
<proteinExistence type="predicted"/>
<feature type="transmembrane region" description="Helical" evidence="1">
    <location>
        <begin position="74"/>
        <end position="95"/>
    </location>
</feature>
<keyword evidence="1" id="KW-0812">Transmembrane</keyword>
<feature type="transmembrane region" description="Helical" evidence="1">
    <location>
        <begin position="12"/>
        <end position="28"/>
    </location>
</feature>
<feature type="transmembrane region" description="Helical" evidence="1">
    <location>
        <begin position="48"/>
        <end position="68"/>
    </location>
</feature>
<evidence type="ECO:0000313" key="2">
    <source>
        <dbReference type="EMBL" id="DAE02287.1"/>
    </source>
</evidence>
<reference evidence="2" key="1">
    <citation type="journal article" date="2021" name="Proc. Natl. Acad. Sci. U.S.A.">
        <title>A Catalog of Tens of Thousands of Viruses from Human Metagenomes Reveals Hidden Associations with Chronic Diseases.</title>
        <authorList>
            <person name="Tisza M.J."/>
            <person name="Buck C.B."/>
        </authorList>
    </citation>
    <scope>NUCLEOTIDE SEQUENCE</scope>
    <source>
        <strain evidence="2">CttEB8</strain>
    </source>
</reference>
<keyword evidence="1" id="KW-1133">Transmembrane helix</keyword>
<accession>A0A8S5P584</accession>
<protein>
    <submittedName>
        <fullName evidence="2">Uncharacterized protein</fullName>
    </submittedName>
</protein>